<dbReference type="AlphaFoldDB" id="A0A8S9YFN2"/>
<sequence>MLNTMSKLFDFTHTRFVVILQQMVACYIWSVLGESICFVTI</sequence>
<name>A0A8S9YFN2_9TREM</name>
<proteinExistence type="predicted"/>
<evidence type="ECO:0000313" key="2">
    <source>
        <dbReference type="Proteomes" id="UP000822476"/>
    </source>
</evidence>
<protein>
    <submittedName>
        <fullName evidence="1">Uncharacterized protein</fullName>
    </submittedName>
</protein>
<gene>
    <name evidence="1" type="ORF">EG68_10473</name>
</gene>
<keyword evidence="2" id="KW-1185">Reference proteome</keyword>
<reference evidence="1" key="1">
    <citation type="submission" date="2019-07" db="EMBL/GenBank/DDBJ databases">
        <title>Annotation for the trematode Paragonimus miyazaki's.</title>
        <authorList>
            <person name="Choi Y.-J."/>
        </authorList>
    </citation>
    <scope>NUCLEOTIDE SEQUENCE</scope>
    <source>
        <strain evidence="1">Japan</strain>
    </source>
</reference>
<organism evidence="1 2">
    <name type="scientific">Paragonimus skrjabini miyazakii</name>
    <dbReference type="NCBI Taxonomy" id="59628"/>
    <lineage>
        <taxon>Eukaryota</taxon>
        <taxon>Metazoa</taxon>
        <taxon>Spiralia</taxon>
        <taxon>Lophotrochozoa</taxon>
        <taxon>Platyhelminthes</taxon>
        <taxon>Trematoda</taxon>
        <taxon>Digenea</taxon>
        <taxon>Plagiorchiida</taxon>
        <taxon>Troglotremata</taxon>
        <taxon>Troglotrematidae</taxon>
        <taxon>Paragonimus</taxon>
    </lineage>
</organism>
<accession>A0A8S9YFN2</accession>
<dbReference type="Proteomes" id="UP000822476">
    <property type="component" value="Unassembled WGS sequence"/>
</dbReference>
<evidence type="ECO:0000313" key="1">
    <source>
        <dbReference type="EMBL" id="KAF7233430.1"/>
    </source>
</evidence>
<comment type="caution">
    <text evidence="1">The sequence shown here is derived from an EMBL/GenBank/DDBJ whole genome shotgun (WGS) entry which is preliminary data.</text>
</comment>
<dbReference type="EMBL" id="JTDE01021076">
    <property type="protein sequence ID" value="KAF7233430.1"/>
    <property type="molecule type" value="Genomic_DNA"/>
</dbReference>